<name>A0A182FYM9_ANOAL</name>
<keyword evidence="2" id="KW-1185">Reference proteome</keyword>
<reference evidence="2" key="1">
    <citation type="journal article" date="2017" name="G3 (Bethesda)">
        <title>The Physical Genome Mapping of Anopheles albimanus Corrected Scaffold Misassemblies and Identified Interarm Rearrangements in Genus Anopheles.</title>
        <authorList>
            <person name="Artemov G.N."/>
            <person name="Peery A.N."/>
            <person name="Jiang X."/>
            <person name="Tu Z."/>
            <person name="Stegniy V.N."/>
            <person name="Sharakhova M.V."/>
            <person name="Sharakhov I.V."/>
        </authorList>
    </citation>
    <scope>NUCLEOTIDE SEQUENCE [LARGE SCALE GENOMIC DNA]</scope>
    <source>
        <strain evidence="2">STECLA/ALBI9_A</strain>
    </source>
</reference>
<protein>
    <submittedName>
        <fullName evidence="1">Uncharacterized protein</fullName>
    </submittedName>
</protein>
<organism evidence="1 2">
    <name type="scientific">Anopheles albimanus</name>
    <name type="common">New world malaria mosquito</name>
    <dbReference type="NCBI Taxonomy" id="7167"/>
    <lineage>
        <taxon>Eukaryota</taxon>
        <taxon>Metazoa</taxon>
        <taxon>Ecdysozoa</taxon>
        <taxon>Arthropoda</taxon>
        <taxon>Hexapoda</taxon>
        <taxon>Insecta</taxon>
        <taxon>Pterygota</taxon>
        <taxon>Neoptera</taxon>
        <taxon>Endopterygota</taxon>
        <taxon>Diptera</taxon>
        <taxon>Nematocera</taxon>
        <taxon>Culicoidea</taxon>
        <taxon>Culicidae</taxon>
        <taxon>Anophelinae</taxon>
        <taxon>Anopheles</taxon>
    </lineage>
</organism>
<proteinExistence type="predicted"/>
<sequence>GKNTSGVLFFWDLGNFARPQSHSFLNANCSAMYKTFWCKSQKSVHARKENVKINTTAIAR</sequence>
<evidence type="ECO:0000313" key="1">
    <source>
        <dbReference type="EnsemblMetazoa" id="AALB014715-PA"/>
    </source>
</evidence>
<accession>A0A182FYM9</accession>
<reference evidence="1" key="2">
    <citation type="submission" date="2022-08" db="UniProtKB">
        <authorList>
            <consortium name="EnsemblMetazoa"/>
        </authorList>
    </citation>
    <scope>IDENTIFICATION</scope>
    <source>
        <strain evidence="1">STECLA/ALBI9_A</strain>
    </source>
</reference>
<dbReference type="EnsemblMetazoa" id="AALB014715-RA">
    <property type="protein sequence ID" value="AALB014715-PA"/>
    <property type="gene ID" value="AALB014715"/>
</dbReference>
<evidence type="ECO:0000313" key="2">
    <source>
        <dbReference type="Proteomes" id="UP000069272"/>
    </source>
</evidence>
<dbReference type="VEuPathDB" id="VectorBase:AALB014715"/>
<dbReference type="Proteomes" id="UP000069272">
    <property type="component" value="Unassembled WGS sequence"/>
</dbReference>
<dbReference type="AlphaFoldDB" id="A0A182FYM9"/>